<keyword evidence="1" id="KW-0805">Transcription regulation</keyword>
<feature type="region of interest" description="Disordered" evidence="4">
    <location>
        <begin position="1"/>
        <end position="26"/>
    </location>
</feature>
<dbReference type="AlphaFoldDB" id="A0A2N3L6T9"/>
<dbReference type="PROSITE" id="PS50949">
    <property type="entry name" value="HTH_GNTR"/>
    <property type="match status" value="1"/>
</dbReference>
<dbReference type="InterPro" id="IPR011711">
    <property type="entry name" value="GntR_C"/>
</dbReference>
<dbReference type="Gene3D" id="1.10.10.10">
    <property type="entry name" value="Winged helix-like DNA-binding domain superfamily/Winged helix DNA-binding domain"/>
    <property type="match status" value="1"/>
</dbReference>
<dbReference type="GO" id="GO:0003677">
    <property type="term" value="F:DNA binding"/>
    <property type="evidence" value="ECO:0007669"/>
    <property type="project" value="UniProtKB-KW"/>
</dbReference>
<evidence type="ECO:0000313" key="7">
    <source>
        <dbReference type="Proteomes" id="UP000233332"/>
    </source>
</evidence>
<protein>
    <submittedName>
        <fullName evidence="6">GntR family transcriptional regulator</fullName>
    </submittedName>
</protein>
<dbReference type="EMBL" id="NXGX01000004">
    <property type="protein sequence ID" value="PKR58492.1"/>
    <property type="molecule type" value="Genomic_DNA"/>
</dbReference>
<proteinExistence type="predicted"/>
<organism evidence="6 7">
    <name type="scientific">Thalassospira lohafexi</name>
    <dbReference type="NCBI Taxonomy" id="744227"/>
    <lineage>
        <taxon>Bacteria</taxon>
        <taxon>Pseudomonadati</taxon>
        <taxon>Pseudomonadota</taxon>
        <taxon>Alphaproteobacteria</taxon>
        <taxon>Rhodospirillales</taxon>
        <taxon>Thalassospiraceae</taxon>
        <taxon>Thalassospira</taxon>
    </lineage>
</organism>
<keyword evidence="2" id="KW-0238">DNA-binding</keyword>
<keyword evidence="3" id="KW-0804">Transcription</keyword>
<dbReference type="PANTHER" id="PTHR43537:SF24">
    <property type="entry name" value="GLUCONATE OPERON TRANSCRIPTIONAL REPRESSOR"/>
    <property type="match status" value="1"/>
</dbReference>
<dbReference type="InterPro" id="IPR000524">
    <property type="entry name" value="Tscrpt_reg_HTH_GntR"/>
</dbReference>
<dbReference type="PANTHER" id="PTHR43537">
    <property type="entry name" value="TRANSCRIPTIONAL REGULATOR, GNTR FAMILY"/>
    <property type="match status" value="1"/>
</dbReference>
<dbReference type="CDD" id="cd07377">
    <property type="entry name" value="WHTH_GntR"/>
    <property type="match status" value="1"/>
</dbReference>
<evidence type="ECO:0000313" key="6">
    <source>
        <dbReference type="EMBL" id="PKR58492.1"/>
    </source>
</evidence>
<dbReference type="SMART" id="SM00895">
    <property type="entry name" value="FCD"/>
    <property type="match status" value="1"/>
</dbReference>
<dbReference type="SMART" id="SM00345">
    <property type="entry name" value="HTH_GNTR"/>
    <property type="match status" value="1"/>
</dbReference>
<dbReference type="InterPro" id="IPR008920">
    <property type="entry name" value="TF_FadR/GntR_C"/>
</dbReference>
<dbReference type="RefSeq" id="WP_101302446.1">
    <property type="nucleotide sequence ID" value="NZ_NXGX01000004.1"/>
</dbReference>
<accession>A0A2N3L6T9</accession>
<dbReference type="Pfam" id="PF07729">
    <property type="entry name" value="FCD"/>
    <property type="match status" value="1"/>
</dbReference>
<sequence length="289" mass="32912">MTKNPIKGPLKDMELTTRPRKRDRKRPDIIADALKDYIAQKGLRPGARLPQEADLIALLGASKGTVREALKSMETQGIITTRTGPGGGAFIDSVSEGRAVELLSNYFFFKNLSIRDIYELRILLEPEMAAACIGHLSEDDFQRLEEVMTWYASHPQSIEEARRQRHKELEFHLVLVELCPNPLLSFFCRFMIDLLMNLTVCKKIYDQPNTELRETGRNYQFRLIEALRNGDGETARAVTYQHMCAAQRLMEEQEAVVENRFLRVGNIDLPRDLPPSAELRALSGIATKH</sequence>
<dbReference type="GO" id="GO:0003700">
    <property type="term" value="F:DNA-binding transcription factor activity"/>
    <property type="evidence" value="ECO:0007669"/>
    <property type="project" value="InterPro"/>
</dbReference>
<evidence type="ECO:0000256" key="4">
    <source>
        <dbReference type="SAM" id="MobiDB-lite"/>
    </source>
</evidence>
<dbReference type="Proteomes" id="UP000233332">
    <property type="component" value="Unassembled WGS sequence"/>
</dbReference>
<evidence type="ECO:0000256" key="3">
    <source>
        <dbReference type="ARBA" id="ARBA00023163"/>
    </source>
</evidence>
<feature type="domain" description="HTH gntR-type" evidence="5">
    <location>
        <begin position="24"/>
        <end position="94"/>
    </location>
</feature>
<dbReference type="Gene3D" id="1.20.120.530">
    <property type="entry name" value="GntR ligand-binding domain-like"/>
    <property type="match status" value="1"/>
</dbReference>
<evidence type="ECO:0000256" key="1">
    <source>
        <dbReference type="ARBA" id="ARBA00023015"/>
    </source>
</evidence>
<gene>
    <name evidence="6" type="ORF">COO92_12235</name>
</gene>
<comment type="caution">
    <text evidence="6">The sequence shown here is derived from an EMBL/GenBank/DDBJ whole genome shotgun (WGS) entry which is preliminary data.</text>
</comment>
<evidence type="ECO:0000259" key="5">
    <source>
        <dbReference type="PROSITE" id="PS50949"/>
    </source>
</evidence>
<dbReference type="Pfam" id="PF00392">
    <property type="entry name" value="GntR"/>
    <property type="match status" value="1"/>
</dbReference>
<reference evidence="6 7" key="1">
    <citation type="submission" date="2017-09" db="EMBL/GenBank/DDBJ databases">
        <title>Biodiversity and function of Thalassospira species in the particle-attached aromatic-hydrocarbon-degrading consortia from the surface seawater of the China South Sea.</title>
        <authorList>
            <person name="Dong C."/>
            <person name="Lai Q."/>
            <person name="Shao Z."/>
        </authorList>
    </citation>
    <scope>NUCLEOTIDE SEQUENCE [LARGE SCALE GENOMIC DNA]</scope>
    <source>
        <strain evidence="6 7">139Z-12</strain>
    </source>
</reference>
<dbReference type="PRINTS" id="PR00035">
    <property type="entry name" value="HTHGNTR"/>
</dbReference>
<dbReference type="SUPFAM" id="SSF48008">
    <property type="entry name" value="GntR ligand-binding domain-like"/>
    <property type="match status" value="1"/>
</dbReference>
<keyword evidence="7" id="KW-1185">Reference proteome</keyword>
<dbReference type="InterPro" id="IPR036388">
    <property type="entry name" value="WH-like_DNA-bd_sf"/>
</dbReference>
<dbReference type="InterPro" id="IPR036390">
    <property type="entry name" value="WH_DNA-bd_sf"/>
</dbReference>
<dbReference type="SUPFAM" id="SSF46785">
    <property type="entry name" value="Winged helix' DNA-binding domain"/>
    <property type="match status" value="1"/>
</dbReference>
<evidence type="ECO:0000256" key="2">
    <source>
        <dbReference type="ARBA" id="ARBA00023125"/>
    </source>
</evidence>
<name>A0A2N3L6T9_9PROT</name>